<dbReference type="EMBL" id="JAGSPN010000002">
    <property type="protein sequence ID" value="MBR7781412.1"/>
    <property type="molecule type" value="Genomic_DNA"/>
</dbReference>
<dbReference type="AlphaFoldDB" id="A0A941DI87"/>
<dbReference type="Pfam" id="PF10993">
    <property type="entry name" value="DUF2818"/>
    <property type="match status" value="1"/>
</dbReference>
<dbReference type="PIRSF" id="PIRSF019883">
    <property type="entry name" value="UCP019883"/>
    <property type="match status" value="1"/>
</dbReference>
<keyword evidence="1" id="KW-1133">Transmembrane helix</keyword>
<keyword evidence="1" id="KW-0472">Membrane</keyword>
<sequence length="105" mass="12174">MNSISVWILGGLAVVLANLPFISERCFAIVAIQRFSFKPFWLRLIELILFYGFVLFAGMQFEIARGNRFPQEWQFFVVTLCLFVVLAFPGFVYRYLMGHHAAESK</sequence>
<evidence type="ECO:0000256" key="1">
    <source>
        <dbReference type="SAM" id="Phobius"/>
    </source>
</evidence>
<keyword evidence="3" id="KW-1185">Reference proteome</keyword>
<name>A0A941DI87_9BURK</name>
<feature type="transmembrane region" description="Helical" evidence="1">
    <location>
        <begin position="40"/>
        <end position="61"/>
    </location>
</feature>
<gene>
    <name evidence="2" type="ORF">KDM89_04605</name>
</gene>
<accession>A0A941DI87</accession>
<dbReference type="RefSeq" id="WP_212686769.1">
    <property type="nucleotide sequence ID" value="NZ_JAGSPN010000002.1"/>
</dbReference>
<dbReference type="Proteomes" id="UP000680067">
    <property type="component" value="Unassembled WGS sequence"/>
</dbReference>
<dbReference type="InterPro" id="IPR016768">
    <property type="entry name" value="UCP019883"/>
</dbReference>
<feature type="transmembrane region" description="Helical" evidence="1">
    <location>
        <begin position="6"/>
        <end position="28"/>
    </location>
</feature>
<feature type="transmembrane region" description="Helical" evidence="1">
    <location>
        <begin position="73"/>
        <end position="96"/>
    </location>
</feature>
<keyword evidence="1" id="KW-0812">Transmembrane</keyword>
<evidence type="ECO:0000313" key="2">
    <source>
        <dbReference type="EMBL" id="MBR7781412.1"/>
    </source>
</evidence>
<comment type="caution">
    <text evidence="2">The sequence shown here is derived from an EMBL/GenBank/DDBJ whole genome shotgun (WGS) entry which is preliminary data.</text>
</comment>
<protein>
    <submittedName>
        <fullName evidence="2">DUF2818 family protein</fullName>
    </submittedName>
</protein>
<organism evidence="2 3">
    <name type="scientific">Undibacterium luofuense</name>
    <dbReference type="NCBI Taxonomy" id="2828733"/>
    <lineage>
        <taxon>Bacteria</taxon>
        <taxon>Pseudomonadati</taxon>
        <taxon>Pseudomonadota</taxon>
        <taxon>Betaproteobacteria</taxon>
        <taxon>Burkholderiales</taxon>
        <taxon>Oxalobacteraceae</taxon>
        <taxon>Undibacterium</taxon>
    </lineage>
</organism>
<reference evidence="2" key="1">
    <citation type="submission" date="2021-04" db="EMBL/GenBank/DDBJ databases">
        <title>novel species isolated from subtropical streams in China.</title>
        <authorList>
            <person name="Lu H."/>
        </authorList>
    </citation>
    <scope>NUCLEOTIDE SEQUENCE</scope>
    <source>
        <strain evidence="2">LFS511W</strain>
    </source>
</reference>
<proteinExistence type="predicted"/>
<evidence type="ECO:0000313" key="3">
    <source>
        <dbReference type="Proteomes" id="UP000680067"/>
    </source>
</evidence>